<organism evidence="1 2">
    <name type="scientific">Racocetra persica</name>
    <dbReference type="NCBI Taxonomy" id="160502"/>
    <lineage>
        <taxon>Eukaryota</taxon>
        <taxon>Fungi</taxon>
        <taxon>Fungi incertae sedis</taxon>
        <taxon>Mucoromycota</taxon>
        <taxon>Glomeromycotina</taxon>
        <taxon>Glomeromycetes</taxon>
        <taxon>Diversisporales</taxon>
        <taxon>Gigasporaceae</taxon>
        <taxon>Racocetra</taxon>
    </lineage>
</organism>
<comment type="caution">
    <text evidence="1">The sequence shown here is derived from an EMBL/GenBank/DDBJ whole genome shotgun (WGS) entry which is preliminary data.</text>
</comment>
<reference evidence="1" key="1">
    <citation type="submission" date="2021-06" db="EMBL/GenBank/DDBJ databases">
        <authorList>
            <person name="Kallberg Y."/>
            <person name="Tangrot J."/>
            <person name="Rosling A."/>
        </authorList>
    </citation>
    <scope>NUCLEOTIDE SEQUENCE</scope>
    <source>
        <strain evidence="1">MA461A</strain>
    </source>
</reference>
<feature type="non-terminal residue" evidence="1">
    <location>
        <position position="1"/>
    </location>
</feature>
<sequence length="40" mass="4725">SDRPKNIDLTHIKEDAEKLLKEAIFRLISLLRDYLDKNAE</sequence>
<feature type="non-terminal residue" evidence="1">
    <location>
        <position position="40"/>
    </location>
</feature>
<dbReference type="EMBL" id="CAJVQC010077188">
    <property type="protein sequence ID" value="CAG8815339.1"/>
    <property type="molecule type" value="Genomic_DNA"/>
</dbReference>
<keyword evidence="2" id="KW-1185">Reference proteome</keyword>
<protein>
    <submittedName>
        <fullName evidence="1">27921_t:CDS:1</fullName>
    </submittedName>
</protein>
<proteinExistence type="predicted"/>
<dbReference type="Proteomes" id="UP000789920">
    <property type="component" value="Unassembled WGS sequence"/>
</dbReference>
<evidence type="ECO:0000313" key="1">
    <source>
        <dbReference type="EMBL" id="CAG8815339.1"/>
    </source>
</evidence>
<name>A0ACA9RY38_9GLOM</name>
<evidence type="ECO:0000313" key="2">
    <source>
        <dbReference type="Proteomes" id="UP000789920"/>
    </source>
</evidence>
<gene>
    <name evidence="1" type="ORF">RPERSI_LOCUS24196</name>
</gene>
<accession>A0ACA9RY38</accession>